<gene>
    <name evidence="1" type="ORF">DO021_04525</name>
</gene>
<reference evidence="1 2" key="1">
    <citation type="submission" date="2018-06" db="EMBL/GenBank/DDBJ databases">
        <title>Complete Genome Sequence of Desulfobacter hydrogenophilus (DSM3380).</title>
        <authorList>
            <person name="Marietou A."/>
            <person name="Schreiber L."/>
            <person name="Marshall I."/>
            <person name="Jorgensen B."/>
        </authorList>
    </citation>
    <scope>NUCLEOTIDE SEQUENCE [LARGE SCALE GENOMIC DNA]</scope>
    <source>
        <strain evidence="1 2">DSM 3380</strain>
    </source>
</reference>
<organism evidence="1 2">
    <name type="scientific">Desulfobacter hydrogenophilus</name>
    <dbReference type="NCBI Taxonomy" id="2291"/>
    <lineage>
        <taxon>Bacteria</taxon>
        <taxon>Pseudomonadati</taxon>
        <taxon>Thermodesulfobacteriota</taxon>
        <taxon>Desulfobacteria</taxon>
        <taxon>Desulfobacterales</taxon>
        <taxon>Desulfobacteraceae</taxon>
        <taxon>Desulfobacter</taxon>
    </lineage>
</organism>
<protein>
    <submittedName>
        <fullName evidence="1">Uncharacterized protein</fullName>
    </submittedName>
</protein>
<evidence type="ECO:0000313" key="1">
    <source>
        <dbReference type="EMBL" id="RAM03131.1"/>
    </source>
</evidence>
<name>A0A328FEL9_9BACT</name>
<proteinExistence type="predicted"/>
<dbReference type="EMBL" id="QLNI01000007">
    <property type="protein sequence ID" value="RAM03131.1"/>
    <property type="molecule type" value="Genomic_DNA"/>
</dbReference>
<dbReference type="AlphaFoldDB" id="A0A328FEL9"/>
<sequence>MASQKDKKFKQIKTKSGSDLCEILMIMRYMNFHFDSNRFINFKKILYNVGGKNRACQQVMQAFVCT</sequence>
<evidence type="ECO:0000313" key="2">
    <source>
        <dbReference type="Proteomes" id="UP000248798"/>
    </source>
</evidence>
<accession>A0A328FEL9</accession>
<dbReference type="Proteomes" id="UP000248798">
    <property type="component" value="Unassembled WGS sequence"/>
</dbReference>
<comment type="caution">
    <text evidence="1">The sequence shown here is derived from an EMBL/GenBank/DDBJ whole genome shotgun (WGS) entry which is preliminary data.</text>
</comment>